<feature type="active site" evidence="10">
    <location>
        <position position="256"/>
    </location>
</feature>
<protein>
    <recommendedName>
        <fullName evidence="10">HPr kinase/phosphorylase</fullName>
        <shortName evidence="10">HPrK/P</shortName>
        <ecNumber evidence="10">2.7.11.-</ecNumber>
        <ecNumber evidence="10">2.7.4.-</ecNumber>
    </recommendedName>
    <alternativeName>
        <fullName evidence="10">HPr(Ser) kinase/phosphorylase</fullName>
    </alternativeName>
</protein>
<dbReference type="Gene3D" id="3.40.50.300">
    <property type="entry name" value="P-loop containing nucleotide triphosphate hydrolases"/>
    <property type="match status" value="1"/>
</dbReference>
<evidence type="ECO:0000256" key="8">
    <source>
        <dbReference type="ARBA" id="ARBA00023268"/>
    </source>
</evidence>
<keyword evidence="5 10" id="KW-0547">Nucleotide-binding</keyword>
<comment type="catalytic activity">
    <reaction evidence="1 10">
        <text>[HPr protein]-L-serine + ATP = [HPr protein]-O-phospho-L-serine + ADP + H(+)</text>
        <dbReference type="Rhea" id="RHEA:46600"/>
        <dbReference type="Rhea" id="RHEA-COMP:11602"/>
        <dbReference type="Rhea" id="RHEA-COMP:11603"/>
        <dbReference type="ChEBI" id="CHEBI:15378"/>
        <dbReference type="ChEBI" id="CHEBI:29999"/>
        <dbReference type="ChEBI" id="CHEBI:30616"/>
        <dbReference type="ChEBI" id="CHEBI:83421"/>
        <dbReference type="ChEBI" id="CHEBI:456216"/>
    </reaction>
</comment>
<evidence type="ECO:0000313" key="13">
    <source>
        <dbReference type="EMBL" id="OGM02443.1"/>
    </source>
</evidence>
<evidence type="ECO:0000256" key="2">
    <source>
        <dbReference type="ARBA" id="ARBA00006883"/>
    </source>
</evidence>
<dbReference type="EMBL" id="MGFH01000208">
    <property type="protein sequence ID" value="OGM02443.1"/>
    <property type="molecule type" value="Genomic_DNA"/>
</dbReference>
<comment type="miscellaneous">
    <text evidence="10">Both phosphorylation and phosphorolysis are carried out by the same active site and suggest a common mechanism for both reactions.</text>
</comment>
<evidence type="ECO:0000313" key="14">
    <source>
        <dbReference type="Proteomes" id="UP000178735"/>
    </source>
</evidence>
<feature type="active site" evidence="10">
    <location>
        <position position="150"/>
    </location>
</feature>
<dbReference type="Proteomes" id="UP000178735">
    <property type="component" value="Unassembled WGS sequence"/>
</dbReference>
<dbReference type="SUPFAM" id="SSF53795">
    <property type="entry name" value="PEP carboxykinase-like"/>
    <property type="match status" value="1"/>
</dbReference>
<sequence>MTNKKNESKQETRDEISIKTLAEDLKLTVVSGGQHLDGTIVSAEVTKPGLELAGYYKNLTFDRIMIFGKNEISYLENISYDLRFMRLHELFLYHVPCIILTDSVKRFDDLISVADSFSIPVLYTDDHCNRFLVSLSNYLETKFAPKKIMHGTLLEIYNMGVLIRGESGTGKSETALELVRRGHCLVCDDVVTLRRIGKDIYGYSDPLLKYHIEVRGLGIIDVQALFGSAATIQEKEVDIVIDLIPSSEQHKHHFDRLGLSLDRLDVMGIKLRKITVPVQEGRNISIIIEVAIMNERLKRQGHNSSQIFIDSLFKKMNPGHVSDIAKIIS</sequence>
<dbReference type="HAMAP" id="MF_01249">
    <property type="entry name" value="HPr_kinase"/>
    <property type="match status" value="1"/>
</dbReference>
<dbReference type="InterPro" id="IPR011126">
    <property type="entry name" value="Hpr_kin/Pase_Hpr_N"/>
</dbReference>
<feature type="domain" description="HPr(Ser) kinase/phosphorylase N-terminal" evidence="11">
    <location>
        <begin position="16"/>
        <end position="139"/>
    </location>
</feature>
<comment type="subunit">
    <text evidence="10">Homohexamer.</text>
</comment>
<dbReference type="Gene3D" id="3.40.1390.20">
    <property type="entry name" value="HprK N-terminal domain-like"/>
    <property type="match status" value="1"/>
</dbReference>
<comment type="function">
    <text evidence="10">Catalyzes the ATP- as well as the pyrophosphate-dependent phosphorylation of a specific serine residue in HPr, a phosphocarrier protein of the phosphoenolpyruvate-dependent sugar phosphotransferase system (PTS). HprK/P also catalyzes the pyrophosphate-producing, inorganic phosphate-dependent dephosphorylation (phosphorolysis) of seryl-phosphorylated HPr (P-Ser-HPr).</text>
</comment>
<dbReference type="GO" id="GO:0005524">
    <property type="term" value="F:ATP binding"/>
    <property type="evidence" value="ECO:0007669"/>
    <property type="project" value="UniProtKB-UniRule"/>
</dbReference>
<dbReference type="InterPro" id="IPR028979">
    <property type="entry name" value="Ser_kin/Pase_Hpr-like_N_sf"/>
</dbReference>
<keyword evidence="10" id="KW-0460">Magnesium</keyword>
<dbReference type="EC" id="2.7.4.-" evidence="10"/>
<name>A0A1F7WI10_9BACT</name>
<reference evidence="13 14" key="1">
    <citation type="journal article" date="2016" name="Nat. Commun.">
        <title>Thousands of microbial genomes shed light on interconnected biogeochemical processes in an aquifer system.</title>
        <authorList>
            <person name="Anantharaman K."/>
            <person name="Brown C.T."/>
            <person name="Hug L.A."/>
            <person name="Sharon I."/>
            <person name="Castelle C.J."/>
            <person name="Probst A.J."/>
            <person name="Thomas B.C."/>
            <person name="Singh A."/>
            <person name="Wilkins M.J."/>
            <person name="Karaoz U."/>
            <person name="Brodie E.L."/>
            <person name="Williams K.H."/>
            <person name="Hubbard S.S."/>
            <person name="Banfield J.F."/>
        </authorList>
    </citation>
    <scope>NUCLEOTIDE SEQUENCE [LARGE SCALE GENOMIC DNA]</scope>
</reference>
<dbReference type="GO" id="GO:0004674">
    <property type="term" value="F:protein serine/threonine kinase activity"/>
    <property type="evidence" value="ECO:0007669"/>
    <property type="project" value="UniProtKB-KW"/>
</dbReference>
<keyword evidence="10" id="KW-0479">Metal-binding</keyword>
<feature type="active site" evidence="10">
    <location>
        <position position="171"/>
    </location>
</feature>
<feature type="binding site" evidence="10">
    <location>
        <begin position="165"/>
        <end position="172"/>
    </location>
    <ligand>
        <name>ATP</name>
        <dbReference type="ChEBI" id="CHEBI:30616"/>
    </ligand>
</feature>
<dbReference type="Pfam" id="PF02603">
    <property type="entry name" value="Hpr_kinase_N"/>
    <property type="match status" value="1"/>
</dbReference>
<keyword evidence="7 10" id="KW-0067">ATP-binding</keyword>
<dbReference type="AlphaFoldDB" id="A0A1F7WI10"/>
<keyword evidence="4 10" id="KW-0808">Transferase</keyword>
<dbReference type="STRING" id="1817813.A2008_13865"/>
<evidence type="ECO:0000256" key="9">
    <source>
        <dbReference type="ARBA" id="ARBA00047657"/>
    </source>
</evidence>
<feature type="region of interest" description="Important for the catalytic mechanism of both phosphorylation and dephosphorylation" evidence="10">
    <location>
        <begin position="212"/>
        <end position="221"/>
    </location>
</feature>
<comment type="domain">
    <text evidence="10">The Walker A ATP-binding motif also binds Pi and PPi.</text>
</comment>
<dbReference type="GO" id="GO:0000155">
    <property type="term" value="F:phosphorelay sensor kinase activity"/>
    <property type="evidence" value="ECO:0007669"/>
    <property type="project" value="InterPro"/>
</dbReference>
<dbReference type="InterPro" id="IPR011104">
    <property type="entry name" value="Hpr_kin/Pase_C"/>
</dbReference>
<dbReference type="GO" id="GO:0000287">
    <property type="term" value="F:magnesium ion binding"/>
    <property type="evidence" value="ECO:0007669"/>
    <property type="project" value="UniProtKB-UniRule"/>
</dbReference>
<organism evidence="13 14">
    <name type="scientific">Candidatus Wallbacteria bacterium GWC2_49_35</name>
    <dbReference type="NCBI Taxonomy" id="1817813"/>
    <lineage>
        <taxon>Bacteria</taxon>
        <taxon>Candidatus Walliibacteriota</taxon>
    </lineage>
</organism>
<dbReference type="EC" id="2.7.11.-" evidence="10"/>
<dbReference type="SUPFAM" id="SSF75138">
    <property type="entry name" value="HprK N-terminal domain-like"/>
    <property type="match status" value="1"/>
</dbReference>
<evidence type="ECO:0000259" key="12">
    <source>
        <dbReference type="Pfam" id="PF07475"/>
    </source>
</evidence>
<evidence type="ECO:0000256" key="4">
    <source>
        <dbReference type="ARBA" id="ARBA00022679"/>
    </source>
</evidence>
<evidence type="ECO:0000259" key="11">
    <source>
        <dbReference type="Pfam" id="PF02603"/>
    </source>
</evidence>
<evidence type="ECO:0000256" key="5">
    <source>
        <dbReference type="ARBA" id="ARBA00022741"/>
    </source>
</evidence>
<evidence type="ECO:0000256" key="6">
    <source>
        <dbReference type="ARBA" id="ARBA00022777"/>
    </source>
</evidence>
<evidence type="ECO:0000256" key="1">
    <source>
        <dbReference type="ARBA" id="ARBA00001120"/>
    </source>
</evidence>
<feature type="binding site" evidence="10">
    <location>
        <position position="172"/>
    </location>
    <ligand>
        <name>Mg(2+)</name>
        <dbReference type="ChEBI" id="CHEBI:18420"/>
    </ligand>
</feature>
<keyword evidence="8 10" id="KW-0511">Multifunctional enzyme</keyword>
<feature type="domain" description="HPr kinase/phosphorylase C-terminal" evidence="12">
    <location>
        <begin position="142"/>
        <end position="310"/>
    </location>
</feature>
<evidence type="ECO:0000256" key="7">
    <source>
        <dbReference type="ARBA" id="ARBA00022840"/>
    </source>
</evidence>
<dbReference type="PANTHER" id="PTHR30305:SF1">
    <property type="entry name" value="HPR KINASE_PHOSPHORYLASE"/>
    <property type="match status" value="1"/>
</dbReference>
<dbReference type="InterPro" id="IPR003755">
    <property type="entry name" value="HPr(Ser)_kin/Pase"/>
</dbReference>
<keyword evidence="6 10" id="KW-0418">Kinase</keyword>
<dbReference type="GO" id="GO:0004712">
    <property type="term" value="F:protein serine/threonine/tyrosine kinase activity"/>
    <property type="evidence" value="ECO:0007669"/>
    <property type="project" value="UniProtKB-UniRule"/>
</dbReference>
<dbReference type="CDD" id="cd01918">
    <property type="entry name" value="HprK_C"/>
    <property type="match status" value="1"/>
</dbReference>
<feature type="region of interest" description="Important for the catalytic mechanism of dephosphorylation" evidence="10">
    <location>
        <begin position="277"/>
        <end position="282"/>
    </location>
</feature>
<keyword evidence="3 10" id="KW-0723">Serine/threonine-protein kinase</keyword>
<dbReference type="InterPro" id="IPR027417">
    <property type="entry name" value="P-loop_NTPase"/>
</dbReference>
<gene>
    <name evidence="10" type="primary">hprK</name>
    <name evidence="13" type="ORF">A2008_13865</name>
</gene>
<comment type="similarity">
    <text evidence="2 10">Belongs to the HPrK/P family.</text>
</comment>
<feature type="binding site" evidence="10">
    <location>
        <position position="213"/>
    </location>
    <ligand>
        <name>Mg(2+)</name>
        <dbReference type="ChEBI" id="CHEBI:18420"/>
    </ligand>
</feature>
<comment type="catalytic activity">
    <reaction evidence="9 10">
        <text>[HPr protein]-O-phospho-L-serine + phosphate + H(+) = [HPr protein]-L-serine + diphosphate</text>
        <dbReference type="Rhea" id="RHEA:46604"/>
        <dbReference type="Rhea" id="RHEA-COMP:11602"/>
        <dbReference type="Rhea" id="RHEA-COMP:11603"/>
        <dbReference type="ChEBI" id="CHEBI:15378"/>
        <dbReference type="ChEBI" id="CHEBI:29999"/>
        <dbReference type="ChEBI" id="CHEBI:33019"/>
        <dbReference type="ChEBI" id="CHEBI:43474"/>
        <dbReference type="ChEBI" id="CHEBI:83421"/>
    </reaction>
</comment>
<dbReference type="NCBIfam" id="TIGR00679">
    <property type="entry name" value="hpr-ser"/>
    <property type="match status" value="1"/>
</dbReference>
<evidence type="ECO:0000256" key="3">
    <source>
        <dbReference type="ARBA" id="ARBA00022527"/>
    </source>
</evidence>
<comment type="cofactor">
    <cofactor evidence="10">
        <name>Mg(2+)</name>
        <dbReference type="ChEBI" id="CHEBI:18420"/>
    </cofactor>
</comment>
<dbReference type="Pfam" id="PF07475">
    <property type="entry name" value="Hpr_kinase_C"/>
    <property type="match status" value="1"/>
</dbReference>
<comment type="caution">
    <text evidence="13">The sequence shown here is derived from an EMBL/GenBank/DDBJ whole genome shotgun (WGS) entry which is preliminary data.</text>
</comment>
<feature type="active site" description="Proton acceptor; for phosphorylation activity. Proton donor; for dephosphorylation activity" evidence="10">
    <location>
        <position position="189"/>
    </location>
</feature>
<dbReference type="PANTHER" id="PTHR30305">
    <property type="entry name" value="PROTEIN YJDM-RELATED"/>
    <property type="match status" value="1"/>
</dbReference>
<proteinExistence type="inferred from homology"/>
<evidence type="ECO:0000256" key="10">
    <source>
        <dbReference type="HAMAP-Rule" id="MF_01249"/>
    </source>
</evidence>
<accession>A0A1F7WI10</accession>
<dbReference type="GO" id="GO:0006109">
    <property type="term" value="P:regulation of carbohydrate metabolic process"/>
    <property type="evidence" value="ECO:0007669"/>
    <property type="project" value="UniProtKB-UniRule"/>
</dbReference>